<keyword evidence="2" id="KW-1185">Reference proteome</keyword>
<sequence length="139" mass="16278">MKLIHGRTRSVILIGKYAIKLPYLKSWPYFVRGLLDNMFEKSYNRFPSESLAPLLFSLPGGFLNVYPRCSVITDPKDPQLWKLFKNLYEEDNEYILNIIEVAEPSNFGYYQGRIVAIDYGHGQQYFLNKRIVEDELGLF</sequence>
<evidence type="ECO:0000313" key="1">
    <source>
        <dbReference type="EMBL" id="QPB09244.1"/>
    </source>
</evidence>
<organism evidence="1 2">
    <name type="scientific">Klebsiella phage Miami</name>
    <dbReference type="NCBI Taxonomy" id="2767581"/>
    <lineage>
        <taxon>Viruses</taxon>
        <taxon>Duplodnaviria</taxon>
        <taxon>Heunggongvirae</taxon>
        <taxon>Uroviricota</taxon>
        <taxon>Caudoviricetes</taxon>
        <taxon>Chimalliviridae</taxon>
        <taxon>Miamivirus</taxon>
        <taxon>Miamivirus miami</taxon>
    </lineage>
</organism>
<protein>
    <submittedName>
        <fullName evidence="1">Uncharacterized protein</fullName>
    </submittedName>
</protein>
<dbReference type="EMBL" id="MT701590">
    <property type="protein sequence ID" value="QPB09244.1"/>
    <property type="molecule type" value="Genomic_DNA"/>
</dbReference>
<gene>
    <name evidence="1" type="ORF">CPT_Miami_149</name>
</gene>
<proteinExistence type="predicted"/>
<name>A0A873WUZ9_9CAUD</name>
<accession>A0A873WUZ9</accession>
<reference evidence="1 2" key="1">
    <citation type="submission" date="2020-07" db="EMBL/GenBank/DDBJ databases">
        <title>Complete genome sequence of Klebsiella pneumoniae phage Miami.</title>
        <authorList>
            <person name="Mora D.A."/>
            <person name="Lessor L."/>
            <person name="Gill J."/>
            <person name="Liu M."/>
        </authorList>
    </citation>
    <scope>NUCLEOTIDE SEQUENCE [LARGE SCALE GENOMIC DNA]</scope>
</reference>
<dbReference type="Proteomes" id="UP000662782">
    <property type="component" value="Segment"/>
</dbReference>
<evidence type="ECO:0000313" key="2">
    <source>
        <dbReference type="Proteomes" id="UP000662782"/>
    </source>
</evidence>